<feature type="compositionally biased region" description="Low complexity" evidence="1">
    <location>
        <begin position="209"/>
        <end position="236"/>
    </location>
</feature>
<evidence type="ECO:0000313" key="3">
    <source>
        <dbReference type="Proteomes" id="UP001066276"/>
    </source>
</evidence>
<proteinExistence type="predicted"/>
<feature type="compositionally biased region" description="Polar residues" evidence="1">
    <location>
        <begin position="159"/>
        <end position="168"/>
    </location>
</feature>
<dbReference type="AlphaFoldDB" id="A0AAV7TJL0"/>
<protein>
    <submittedName>
        <fullName evidence="2">Uncharacterized protein</fullName>
    </submittedName>
</protein>
<comment type="caution">
    <text evidence="2">The sequence shown here is derived from an EMBL/GenBank/DDBJ whole genome shotgun (WGS) entry which is preliminary data.</text>
</comment>
<organism evidence="2 3">
    <name type="scientific">Pleurodeles waltl</name>
    <name type="common">Iberian ribbed newt</name>
    <dbReference type="NCBI Taxonomy" id="8319"/>
    <lineage>
        <taxon>Eukaryota</taxon>
        <taxon>Metazoa</taxon>
        <taxon>Chordata</taxon>
        <taxon>Craniata</taxon>
        <taxon>Vertebrata</taxon>
        <taxon>Euteleostomi</taxon>
        <taxon>Amphibia</taxon>
        <taxon>Batrachia</taxon>
        <taxon>Caudata</taxon>
        <taxon>Salamandroidea</taxon>
        <taxon>Salamandridae</taxon>
        <taxon>Pleurodelinae</taxon>
        <taxon>Pleurodeles</taxon>
    </lineage>
</organism>
<feature type="region of interest" description="Disordered" evidence="1">
    <location>
        <begin position="202"/>
        <end position="264"/>
    </location>
</feature>
<dbReference type="Proteomes" id="UP001066276">
    <property type="component" value="Chromosome 3_2"/>
</dbReference>
<evidence type="ECO:0000313" key="2">
    <source>
        <dbReference type="EMBL" id="KAJ1176466.1"/>
    </source>
</evidence>
<sequence>MRSTAAGSSGLPAKDKQNNAKVGSASASLGREYFAVPKFSGAGVEPVAAAILDDHDLYSLVFGLDHCCAHACICRFFSFTGKETGENVGETGNMEQYDPFEAQGEAQDMCPSFEDSLVEALDSNVQYSVNKALAKALGPLTSHLKGFARQQGWLPSLPFSESTSQNPNPGGKAKGKSQGKRWHSDAFEQFSASVLADHGYSHSSQVTTSNDNSNYADALSSDSSSQDSSDSYQVDLPGPSKKQRWDRDSNPGPSPPKVLTFDPTEFVHPRSSNWVLLPEVDSYVQCHLRQGFDKDVRARLRSECP</sequence>
<evidence type="ECO:0000256" key="1">
    <source>
        <dbReference type="SAM" id="MobiDB-lite"/>
    </source>
</evidence>
<name>A0AAV7TJL0_PLEWA</name>
<accession>A0AAV7TJL0</accession>
<gene>
    <name evidence="2" type="ORF">NDU88_001746</name>
</gene>
<feature type="region of interest" description="Disordered" evidence="1">
    <location>
        <begin position="156"/>
        <end position="182"/>
    </location>
</feature>
<dbReference type="EMBL" id="JANPWB010000006">
    <property type="protein sequence ID" value="KAJ1176466.1"/>
    <property type="molecule type" value="Genomic_DNA"/>
</dbReference>
<keyword evidence="3" id="KW-1185">Reference proteome</keyword>
<reference evidence="2" key="1">
    <citation type="journal article" date="2022" name="bioRxiv">
        <title>Sequencing and chromosome-scale assembly of the giantPleurodeles waltlgenome.</title>
        <authorList>
            <person name="Brown T."/>
            <person name="Elewa A."/>
            <person name="Iarovenko S."/>
            <person name="Subramanian E."/>
            <person name="Araus A.J."/>
            <person name="Petzold A."/>
            <person name="Susuki M."/>
            <person name="Suzuki K.-i.T."/>
            <person name="Hayashi T."/>
            <person name="Toyoda A."/>
            <person name="Oliveira C."/>
            <person name="Osipova E."/>
            <person name="Leigh N.D."/>
            <person name="Simon A."/>
            <person name="Yun M.H."/>
        </authorList>
    </citation>
    <scope>NUCLEOTIDE SEQUENCE</scope>
    <source>
        <strain evidence="2">20211129_DDA</strain>
        <tissue evidence="2">Liver</tissue>
    </source>
</reference>